<accession>A0ABD5NMF9</accession>
<proteinExistence type="predicted"/>
<name>A0ABD5NMF9_9EURY</name>
<comment type="caution">
    <text evidence="2">The sequence shown here is derived from an EMBL/GenBank/DDBJ whole genome shotgun (WGS) entry which is preliminary data.</text>
</comment>
<dbReference type="InterPro" id="IPR032710">
    <property type="entry name" value="NTF2-like_dom_sf"/>
</dbReference>
<sequence length="134" mass="15147">MTDPTVTVDRVVPDGGERVEPRKTLRRYYDRVDANDVDGLLSLFAADIRYERPGQGVIEGRDELRTFYERDRPLEDGSHEIYEILVDGSSASVRGTFSGRLDGDPVSFGFADHHRFDADGLITARYTFTDRDSV</sequence>
<dbReference type="Proteomes" id="UP001595846">
    <property type="component" value="Unassembled WGS sequence"/>
</dbReference>
<dbReference type="EMBL" id="JBHSAQ010000002">
    <property type="protein sequence ID" value="MFC3958010.1"/>
    <property type="molecule type" value="Genomic_DNA"/>
</dbReference>
<reference evidence="2 3" key="1">
    <citation type="journal article" date="2019" name="Int. J. Syst. Evol. Microbiol.">
        <title>The Global Catalogue of Microorganisms (GCM) 10K type strain sequencing project: providing services to taxonomists for standard genome sequencing and annotation.</title>
        <authorList>
            <consortium name="The Broad Institute Genomics Platform"/>
            <consortium name="The Broad Institute Genome Sequencing Center for Infectious Disease"/>
            <person name="Wu L."/>
            <person name="Ma J."/>
        </authorList>
    </citation>
    <scope>NUCLEOTIDE SEQUENCE [LARGE SCALE GENOMIC DNA]</scope>
    <source>
        <strain evidence="2 3">IBRC-M 10256</strain>
    </source>
</reference>
<evidence type="ECO:0000259" key="1">
    <source>
        <dbReference type="Pfam" id="PF12680"/>
    </source>
</evidence>
<evidence type="ECO:0000313" key="3">
    <source>
        <dbReference type="Proteomes" id="UP001595846"/>
    </source>
</evidence>
<dbReference type="SUPFAM" id="SSF54427">
    <property type="entry name" value="NTF2-like"/>
    <property type="match status" value="1"/>
</dbReference>
<keyword evidence="3" id="KW-1185">Reference proteome</keyword>
<feature type="domain" description="SnoaL-like" evidence="1">
    <location>
        <begin position="25"/>
        <end position="124"/>
    </location>
</feature>
<dbReference type="Pfam" id="PF12680">
    <property type="entry name" value="SnoaL_2"/>
    <property type="match status" value="1"/>
</dbReference>
<dbReference type="Gene3D" id="3.10.450.50">
    <property type="match status" value="1"/>
</dbReference>
<dbReference type="InterPro" id="IPR037401">
    <property type="entry name" value="SnoaL-like"/>
</dbReference>
<dbReference type="RefSeq" id="WP_256530698.1">
    <property type="nucleotide sequence ID" value="NZ_CP101824.1"/>
</dbReference>
<gene>
    <name evidence="2" type="ORF">ACFOUR_06445</name>
</gene>
<organism evidence="2 3">
    <name type="scientific">Halovivax cerinus</name>
    <dbReference type="NCBI Taxonomy" id="1487865"/>
    <lineage>
        <taxon>Archaea</taxon>
        <taxon>Methanobacteriati</taxon>
        <taxon>Methanobacteriota</taxon>
        <taxon>Stenosarchaea group</taxon>
        <taxon>Halobacteria</taxon>
        <taxon>Halobacteriales</taxon>
        <taxon>Natrialbaceae</taxon>
        <taxon>Halovivax</taxon>
    </lineage>
</organism>
<protein>
    <submittedName>
        <fullName evidence="2">Nuclear transport factor 2 family protein</fullName>
    </submittedName>
</protein>
<dbReference type="AlphaFoldDB" id="A0ABD5NMF9"/>
<evidence type="ECO:0000313" key="2">
    <source>
        <dbReference type="EMBL" id="MFC3958010.1"/>
    </source>
</evidence>
<dbReference type="GeneID" id="73903393"/>